<dbReference type="PANTHER" id="PTHR24220:SF659">
    <property type="entry name" value="TRANSPORTER, PUTATIVE-RELATED"/>
    <property type="match status" value="1"/>
</dbReference>
<evidence type="ECO:0000259" key="3">
    <source>
        <dbReference type="PROSITE" id="PS50893"/>
    </source>
</evidence>
<dbReference type="InterPro" id="IPR003439">
    <property type="entry name" value="ABC_transporter-like_ATP-bd"/>
</dbReference>
<dbReference type="Gene3D" id="3.40.50.300">
    <property type="entry name" value="P-loop containing nucleotide triphosphate hydrolases"/>
    <property type="match status" value="1"/>
</dbReference>
<organism evidence="4 5">
    <name type="scientific">Paeniroseomonas aquatica</name>
    <dbReference type="NCBI Taxonomy" id="373043"/>
    <lineage>
        <taxon>Bacteria</taxon>
        <taxon>Pseudomonadati</taxon>
        <taxon>Pseudomonadota</taxon>
        <taxon>Alphaproteobacteria</taxon>
        <taxon>Acetobacterales</taxon>
        <taxon>Acetobacteraceae</taxon>
        <taxon>Paeniroseomonas</taxon>
    </lineage>
</organism>
<dbReference type="Pfam" id="PF00005">
    <property type="entry name" value="ABC_tran"/>
    <property type="match status" value="1"/>
</dbReference>
<evidence type="ECO:0000313" key="4">
    <source>
        <dbReference type="EMBL" id="MDN3566092.1"/>
    </source>
</evidence>
<proteinExistence type="predicted"/>
<keyword evidence="1" id="KW-0547">Nucleotide-binding</keyword>
<evidence type="ECO:0000256" key="2">
    <source>
        <dbReference type="ARBA" id="ARBA00022840"/>
    </source>
</evidence>
<sequence length="210" mass="22083">MLEVAGLVVALGGREVLRGVDLSVAAGEVVTLEGPSGAGKTTLLRAIAGLVPAAAGQIRCGAPAGLVFQQHALAARLSARDNVLVGGLGRIGFCRAALRAWPRPMLAEADGCLARVGLEGLGARRAGRLSGGQRQRVAVARVLMQRARLLLADEPVASLDPENAAAVLDLLRGLARREGRAVLVTLHQPELARRIADRRLRMEEGRLWPL</sequence>
<keyword evidence="2 4" id="KW-0067">ATP-binding</keyword>
<gene>
    <name evidence="4" type="ORF">QWZ14_17115</name>
</gene>
<accession>A0ABT8A8F1</accession>
<dbReference type="PROSITE" id="PS50893">
    <property type="entry name" value="ABC_TRANSPORTER_2"/>
    <property type="match status" value="1"/>
</dbReference>
<dbReference type="SUPFAM" id="SSF52540">
    <property type="entry name" value="P-loop containing nucleoside triphosphate hydrolases"/>
    <property type="match status" value="1"/>
</dbReference>
<dbReference type="InterPro" id="IPR017871">
    <property type="entry name" value="ABC_transporter-like_CS"/>
</dbReference>
<dbReference type="InterPro" id="IPR003593">
    <property type="entry name" value="AAA+_ATPase"/>
</dbReference>
<reference evidence="5" key="1">
    <citation type="journal article" date="2019" name="Int. J. Syst. Evol. Microbiol.">
        <title>The Global Catalogue of Microorganisms (GCM) 10K type strain sequencing project: providing services to taxonomists for standard genome sequencing and annotation.</title>
        <authorList>
            <consortium name="The Broad Institute Genomics Platform"/>
            <consortium name="The Broad Institute Genome Sequencing Center for Infectious Disease"/>
            <person name="Wu L."/>
            <person name="Ma J."/>
        </authorList>
    </citation>
    <scope>NUCLEOTIDE SEQUENCE [LARGE SCALE GENOMIC DNA]</scope>
    <source>
        <strain evidence="5">CECT 7131</strain>
    </source>
</reference>
<keyword evidence="5" id="KW-1185">Reference proteome</keyword>
<dbReference type="GO" id="GO:0005524">
    <property type="term" value="F:ATP binding"/>
    <property type="evidence" value="ECO:0007669"/>
    <property type="project" value="UniProtKB-KW"/>
</dbReference>
<evidence type="ECO:0000313" key="5">
    <source>
        <dbReference type="Proteomes" id="UP001529369"/>
    </source>
</evidence>
<dbReference type="SMART" id="SM00382">
    <property type="entry name" value="AAA"/>
    <property type="match status" value="1"/>
</dbReference>
<dbReference type="EMBL" id="JAUFPN010000165">
    <property type="protein sequence ID" value="MDN3566092.1"/>
    <property type="molecule type" value="Genomic_DNA"/>
</dbReference>
<dbReference type="Proteomes" id="UP001529369">
    <property type="component" value="Unassembled WGS sequence"/>
</dbReference>
<dbReference type="InterPro" id="IPR015854">
    <property type="entry name" value="ABC_transpr_LolD-like"/>
</dbReference>
<dbReference type="PROSITE" id="PS00211">
    <property type="entry name" value="ABC_TRANSPORTER_1"/>
    <property type="match status" value="1"/>
</dbReference>
<name>A0ABT8A8F1_9PROT</name>
<evidence type="ECO:0000256" key="1">
    <source>
        <dbReference type="ARBA" id="ARBA00022741"/>
    </source>
</evidence>
<dbReference type="RefSeq" id="WP_290317986.1">
    <property type="nucleotide sequence ID" value="NZ_JAUFPN010000165.1"/>
</dbReference>
<feature type="domain" description="ABC transporter" evidence="3">
    <location>
        <begin position="2"/>
        <end position="210"/>
    </location>
</feature>
<dbReference type="PANTHER" id="PTHR24220">
    <property type="entry name" value="IMPORT ATP-BINDING PROTEIN"/>
    <property type="match status" value="1"/>
</dbReference>
<comment type="caution">
    <text evidence="4">The sequence shown here is derived from an EMBL/GenBank/DDBJ whole genome shotgun (WGS) entry which is preliminary data.</text>
</comment>
<protein>
    <submittedName>
        <fullName evidence="4">ATP-binding cassette domain-containing protein</fullName>
    </submittedName>
</protein>
<dbReference type="InterPro" id="IPR027417">
    <property type="entry name" value="P-loop_NTPase"/>
</dbReference>